<dbReference type="GeneID" id="117650892"/>
<dbReference type="Gene3D" id="1.20.1250.20">
    <property type="entry name" value="MFS general substrate transporter like domains"/>
    <property type="match status" value="1"/>
</dbReference>
<accession>A0A6P9A0G5</accession>
<dbReference type="PANTHER" id="PTHR23507:SF1">
    <property type="entry name" value="FI18259P1-RELATED"/>
    <property type="match status" value="1"/>
</dbReference>
<dbReference type="OrthoDB" id="3026777at2759"/>
<evidence type="ECO:0000313" key="8">
    <source>
        <dbReference type="RefSeq" id="XP_034250420.1"/>
    </source>
</evidence>
<evidence type="ECO:0000256" key="4">
    <source>
        <dbReference type="ARBA" id="ARBA00023136"/>
    </source>
</evidence>
<evidence type="ECO:0000313" key="7">
    <source>
        <dbReference type="Proteomes" id="UP000515158"/>
    </source>
</evidence>
<evidence type="ECO:0000256" key="3">
    <source>
        <dbReference type="ARBA" id="ARBA00022989"/>
    </source>
</evidence>
<gene>
    <name evidence="8 9" type="primary">LOC117650892</name>
</gene>
<dbReference type="SUPFAM" id="SSF103473">
    <property type="entry name" value="MFS general substrate transporter"/>
    <property type="match status" value="1"/>
</dbReference>
<protein>
    <submittedName>
        <fullName evidence="8 9">Proton-coupled folate transporter-like isoform X1</fullName>
    </submittedName>
</protein>
<feature type="compositionally biased region" description="Low complexity" evidence="5">
    <location>
        <begin position="1"/>
        <end position="10"/>
    </location>
</feature>
<proteinExistence type="predicted"/>
<feature type="transmembrane region" description="Helical" evidence="6">
    <location>
        <begin position="541"/>
        <end position="562"/>
    </location>
</feature>
<evidence type="ECO:0000256" key="6">
    <source>
        <dbReference type="SAM" id="Phobius"/>
    </source>
</evidence>
<evidence type="ECO:0000313" key="9">
    <source>
        <dbReference type="RefSeq" id="XP_034250421.1"/>
    </source>
</evidence>
<dbReference type="RefSeq" id="XP_034250420.1">
    <property type="nucleotide sequence ID" value="XM_034394529.1"/>
</dbReference>
<feature type="transmembrane region" description="Helical" evidence="6">
    <location>
        <begin position="218"/>
        <end position="239"/>
    </location>
</feature>
<keyword evidence="7" id="KW-1185">Reference proteome</keyword>
<dbReference type="PANTHER" id="PTHR23507">
    <property type="entry name" value="ZGC:174356"/>
    <property type="match status" value="1"/>
</dbReference>
<dbReference type="InterPro" id="IPR036259">
    <property type="entry name" value="MFS_trans_sf"/>
</dbReference>
<dbReference type="RefSeq" id="XP_034250421.1">
    <property type="nucleotide sequence ID" value="XM_034394530.1"/>
</dbReference>
<dbReference type="AlphaFoldDB" id="A0A6P9A0G5"/>
<organism evidence="9">
    <name type="scientific">Thrips palmi</name>
    <name type="common">Melon thrips</name>
    <dbReference type="NCBI Taxonomy" id="161013"/>
    <lineage>
        <taxon>Eukaryota</taxon>
        <taxon>Metazoa</taxon>
        <taxon>Ecdysozoa</taxon>
        <taxon>Arthropoda</taxon>
        <taxon>Hexapoda</taxon>
        <taxon>Insecta</taxon>
        <taxon>Pterygota</taxon>
        <taxon>Neoptera</taxon>
        <taxon>Paraneoptera</taxon>
        <taxon>Thysanoptera</taxon>
        <taxon>Terebrantia</taxon>
        <taxon>Thripoidea</taxon>
        <taxon>Thripidae</taxon>
        <taxon>Thrips</taxon>
    </lineage>
</organism>
<dbReference type="GO" id="GO:0016020">
    <property type="term" value="C:membrane"/>
    <property type="evidence" value="ECO:0007669"/>
    <property type="project" value="UniProtKB-SubCell"/>
</dbReference>
<sequence>MKRAEAAAVAEEGREAEAAASGDGGKQAEAAVREGHGPGAEDVNGEEAEDVRADAATLAEEEAVLRQDEGDDVPTEQAEQERLYSGANGGVEKPSLPAEKFDFWALPLRAKLRYIRKNVTVEPMLAMFTIPSVLASLATQNLNLEKACRVNLRYDDVVCDALTARMTANYTLEETEVQKLTATMAGWKAFIQSSLPALLLLFVGSWSDRHGRRKPCMLLPIVGELLTSLGLLVCTYFFHELPLEAATFTEGVFPAMTGGWTTMLMAVFTYTADVTTEAERTFRVGIVNLCFCLGIPIGMALSGVAYRLIGFYGVFSLSASMYVCSFWWGYTQVAEEPRKWAGDGPPPHGVLGFLKDFFDVRRLLETVRVVFKKGENNRLVKVVLLMLVVMMVIGPMHGEHTVLYLFLRLRFNWDELNFSFFETYTVVVNLVGTMLAVGVLSAVLKIEDSLIGIMSCASKILAGFIYAFATTVGVLLIAPLVDFMNGTSFIAMRSMSSKLVPSEELGKVNSLIGVCEAMMPVVCGPMYSKVYRLTMQDCPGAFYLVGGAITFPAILIFGWFYYESRKCRRKKAPP</sequence>
<feature type="transmembrane region" description="Helical" evidence="6">
    <location>
        <begin position="309"/>
        <end position="330"/>
    </location>
</feature>
<dbReference type="Proteomes" id="UP000515158">
    <property type="component" value="Unplaced"/>
</dbReference>
<keyword evidence="2 6" id="KW-0812">Transmembrane</keyword>
<feature type="region of interest" description="Disordered" evidence="5">
    <location>
        <begin position="1"/>
        <end position="91"/>
    </location>
</feature>
<dbReference type="Pfam" id="PF07690">
    <property type="entry name" value="MFS_1"/>
    <property type="match status" value="1"/>
</dbReference>
<feature type="transmembrane region" description="Helical" evidence="6">
    <location>
        <begin position="456"/>
        <end position="478"/>
    </location>
</feature>
<evidence type="ECO:0000256" key="1">
    <source>
        <dbReference type="ARBA" id="ARBA00004141"/>
    </source>
</evidence>
<evidence type="ECO:0000256" key="2">
    <source>
        <dbReference type="ARBA" id="ARBA00022692"/>
    </source>
</evidence>
<name>A0A6P9A0G5_THRPL</name>
<keyword evidence="3 6" id="KW-1133">Transmembrane helix</keyword>
<comment type="subcellular location">
    <subcellularLocation>
        <location evidence="1">Membrane</location>
        <topology evidence="1">Multi-pass membrane protein</topology>
    </subcellularLocation>
</comment>
<dbReference type="InterPro" id="IPR011701">
    <property type="entry name" value="MFS"/>
</dbReference>
<evidence type="ECO:0000256" key="5">
    <source>
        <dbReference type="SAM" id="MobiDB-lite"/>
    </source>
</evidence>
<feature type="transmembrane region" description="Helical" evidence="6">
    <location>
        <begin position="382"/>
        <end position="406"/>
    </location>
</feature>
<dbReference type="KEGG" id="tpal:117650892"/>
<dbReference type="GO" id="GO:0022857">
    <property type="term" value="F:transmembrane transporter activity"/>
    <property type="evidence" value="ECO:0007669"/>
    <property type="project" value="InterPro"/>
</dbReference>
<feature type="transmembrane region" description="Helical" evidence="6">
    <location>
        <begin position="251"/>
        <end position="272"/>
    </location>
</feature>
<feature type="transmembrane region" description="Helical" evidence="6">
    <location>
        <begin position="284"/>
        <end position="303"/>
    </location>
</feature>
<feature type="transmembrane region" description="Helical" evidence="6">
    <location>
        <begin position="426"/>
        <end position="444"/>
    </location>
</feature>
<reference evidence="8 9" key="1">
    <citation type="submission" date="2025-04" db="UniProtKB">
        <authorList>
            <consortium name="RefSeq"/>
        </authorList>
    </citation>
    <scope>IDENTIFICATION</scope>
    <source>
        <tissue evidence="8 9">Total insect</tissue>
    </source>
</reference>
<keyword evidence="4 6" id="KW-0472">Membrane</keyword>